<dbReference type="SMART" id="SM01313">
    <property type="entry name" value="Sec3-PIP2_bind"/>
    <property type="match status" value="1"/>
</dbReference>
<evidence type="ECO:0000313" key="4">
    <source>
        <dbReference type="Proteomes" id="UP000081671"/>
    </source>
</evidence>
<protein>
    <recommendedName>
        <fullName evidence="1">Exocyst complex component 1-like</fullName>
    </recommendedName>
</protein>
<evidence type="ECO:0000259" key="3">
    <source>
        <dbReference type="SMART" id="SM01313"/>
    </source>
</evidence>
<dbReference type="KEGG" id="dord:105980191"/>
<dbReference type="STRING" id="10020.ENSDORP00000026299"/>
<dbReference type="Proteomes" id="UP000081671">
    <property type="component" value="Unplaced"/>
</dbReference>
<feature type="compositionally biased region" description="Low complexity" evidence="2">
    <location>
        <begin position="317"/>
        <end position="331"/>
    </location>
</feature>
<dbReference type="FunFam" id="2.30.29.90:FF:000004">
    <property type="entry name" value="Exocyst complex component 1 like"/>
    <property type="match status" value="1"/>
</dbReference>
<proteinExistence type="predicted"/>
<reference evidence="5" key="1">
    <citation type="submission" date="2025-08" db="UniProtKB">
        <authorList>
            <consortium name="RefSeq"/>
        </authorList>
    </citation>
    <scope>IDENTIFICATION</scope>
    <source>
        <tissue evidence="5">Kidney</tissue>
    </source>
</reference>
<dbReference type="OrthoDB" id="8734520at2759"/>
<feature type="domain" description="Exocyst complex component Sec3 PIP2-binding N-terminal" evidence="3">
    <location>
        <begin position="30"/>
        <end position="121"/>
    </location>
</feature>
<evidence type="ECO:0000256" key="1">
    <source>
        <dbReference type="ARBA" id="ARBA00072567"/>
    </source>
</evidence>
<dbReference type="AlphaFoldDB" id="A0A1S3EJ09"/>
<dbReference type="Pfam" id="PF15277">
    <property type="entry name" value="Sec3-PIP2_bind"/>
    <property type="match status" value="1"/>
</dbReference>
<dbReference type="CDD" id="cd14682">
    <property type="entry name" value="PH-EXOC1_like"/>
    <property type="match status" value="1"/>
</dbReference>
<name>A0A1S3EJ09_DIPOR</name>
<feature type="region of interest" description="Disordered" evidence="2">
    <location>
        <begin position="348"/>
        <end position="370"/>
    </location>
</feature>
<sequence>MSSLVKEDLEKKLFKPLSQHLYEFIEIEFSVQDRYYLCVSVTKSEEVKIIMVKHYRIGLDEKYEVTKKWSLNDLQMIDGKEADTDNPFFDLHFKKVYCLEAYSCASKYAFARTVNKLNHAYLKKDLQIVNFDSTYINDDSIWSSNNKDCLVLMRICFYAFNLVCATPIWLATPTGGGGHAPAAFIGRSFYLLHLYVLLWRANFRRGGCHMSGYGKWRRNGRFPSAAFIEGLTLVVPQSPLPSVLEDPPRYSRARSGLAVSFRPRLSGGGGGVWSGSAGARLCGGSGSASRGALRPWGSGPRRPCPRSGGAPPPWWPGPQGALPSPSLGVVPRGPPPLPPSRCVLPNLRPGGGQAPVPPRSPPTCVHEGPSPVGGSLLPPSWSRSLRGQPLTSRVPPIGSRPRLCPIACPYTVEPGPGEPPRPRAVLLFFFLNGSGYSRHPGLTPHKHTNQLFVTQCEGLT</sequence>
<organism evidence="4 5">
    <name type="scientific">Dipodomys ordii</name>
    <name type="common">Ord's kangaroo rat</name>
    <dbReference type="NCBI Taxonomy" id="10020"/>
    <lineage>
        <taxon>Eukaryota</taxon>
        <taxon>Metazoa</taxon>
        <taxon>Chordata</taxon>
        <taxon>Craniata</taxon>
        <taxon>Vertebrata</taxon>
        <taxon>Euteleostomi</taxon>
        <taxon>Mammalia</taxon>
        <taxon>Eutheria</taxon>
        <taxon>Euarchontoglires</taxon>
        <taxon>Glires</taxon>
        <taxon>Rodentia</taxon>
        <taxon>Castorimorpha</taxon>
        <taxon>Heteromyidae</taxon>
        <taxon>Dipodomyinae</taxon>
        <taxon>Dipodomys</taxon>
    </lineage>
</organism>
<accession>A0A1S3EJ09</accession>
<evidence type="ECO:0000313" key="5">
    <source>
        <dbReference type="RefSeq" id="XP_012864378.1"/>
    </source>
</evidence>
<evidence type="ECO:0000256" key="2">
    <source>
        <dbReference type="SAM" id="MobiDB-lite"/>
    </source>
</evidence>
<feature type="region of interest" description="Disordered" evidence="2">
    <location>
        <begin position="284"/>
        <end position="334"/>
    </location>
</feature>
<dbReference type="InterPro" id="IPR028258">
    <property type="entry name" value="Sec3-PIP2_bind"/>
</dbReference>
<dbReference type="RefSeq" id="XP_012864378.1">
    <property type="nucleotide sequence ID" value="XM_013008924.1"/>
</dbReference>
<keyword evidence="4" id="KW-1185">Reference proteome</keyword>
<dbReference type="Gene3D" id="2.30.29.90">
    <property type="match status" value="1"/>
</dbReference>
<dbReference type="InParanoid" id="A0A1S3EJ09"/>
<dbReference type="GeneID" id="105980191"/>
<gene>
    <name evidence="5" type="primary">LOC105980191</name>
</gene>